<comment type="caution">
    <text evidence="1">The sequence shown here is derived from an EMBL/GenBank/DDBJ whole genome shotgun (WGS) entry which is preliminary data.</text>
</comment>
<accession>A0A4Z2H689</accession>
<dbReference type="Proteomes" id="UP000314294">
    <property type="component" value="Unassembled WGS sequence"/>
</dbReference>
<gene>
    <name evidence="1" type="ORF">EYF80_029381</name>
</gene>
<dbReference type="EMBL" id="SRLO01000334">
    <property type="protein sequence ID" value="TNN60392.1"/>
    <property type="molecule type" value="Genomic_DNA"/>
</dbReference>
<dbReference type="AlphaFoldDB" id="A0A4Z2H689"/>
<keyword evidence="2" id="KW-1185">Reference proteome</keyword>
<organism evidence="1 2">
    <name type="scientific">Liparis tanakae</name>
    <name type="common">Tanaka's snailfish</name>
    <dbReference type="NCBI Taxonomy" id="230148"/>
    <lineage>
        <taxon>Eukaryota</taxon>
        <taxon>Metazoa</taxon>
        <taxon>Chordata</taxon>
        <taxon>Craniata</taxon>
        <taxon>Vertebrata</taxon>
        <taxon>Euteleostomi</taxon>
        <taxon>Actinopterygii</taxon>
        <taxon>Neopterygii</taxon>
        <taxon>Teleostei</taxon>
        <taxon>Neoteleostei</taxon>
        <taxon>Acanthomorphata</taxon>
        <taxon>Eupercaria</taxon>
        <taxon>Perciformes</taxon>
        <taxon>Cottioidei</taxon>
        <taxon>Cottales</taxon>
        <taxon>Liparidae</taxon>
        <taxon>Liparis</taxon>
    </lineage>
</organism>
<name>A0A4Z2H689_9TELE</name>
<protein>
    <submittedName>
        <fullName evidence="1">Uncharacterized protein</fullName>
    </submittedName>
</protein>
<proteinExistence type="predicted"/>
<reference evidence="1 2" key="1">
    <citation type="submission" date="2019-03" db="EMBL/GenBank/DDBJ databases">
        <title>First draft genome of Liparis tanakae, snailfish: a comprehensive survey of snailfish specific genes.</title>
        <authorList>
            <person name="Kim W."/>
            <person name="Song I."/>
            <person name="Jeong J.-H."/>
            <person name="Kim D."/>
            <person name="Kim S."/>
            <person name="Ryu S."/>
            <person name="Song J.Y."/>
            <person name="Lee S.K."/>
        </authorList>
    </citation>
    <scope>NUCLEOTIDE SEQUENCE [LARGE SCALE GENOMIC DNA]</scope>
    <source>
        <tissue evidence="1">Muscle</tissue>
    </source>
</reference>
<sequence>MPPPVQTASWFQQVSNLQRLDRGSCCVTVSVSRRLLVIVVLSPEEEWTTKRLHVTDANAGEQRVLLQSDVAH</sequence>
<evidence type="ECO:0000313" key="2">
    <source>
        <dbReference type="Proteomes" id="UP000314294"/>
    </source>
</evidence>
<evidence type="ECO:0000313" key="1">
    <source>
        <dbReference type="EMBL" id="TNN60392.1"/>
    </source>
</evidence>